<evidence type="ECO:0000313" key="4">
    <source>
        <dbReference type="Proteomes" id="UP001521150"/>
    </source>
</evidence>
<keyword evidence="4" id="KW-1185">Reference proteome</keyword>
<gene>
    <name evidence="3" type="ORF">LWC34_02000</name>
</gene>
<dbReference type="Pfam" id="PF03795">
    <property type="entry name" value="YCII"/>
    <property type="match status" value="1"/>
</dbReference>
<protein>
    <submittedName>
        <fullName evidence="3">YciI family protein</fullName>
    </submittedName>
</protein>
<evidence type="ECO:0000256" key="1">
    <source>
        <dbReference type="ARBA" id="ARBA00007689"/>
    </source>
</evidence>
<dbReference type="SUPFAM" id="SSF54909">
    <property type="entry name" value="Dimeric alpha+beta barrel"/>
    <property type="match status" value="1"/>
</dbReference>
<proteinExistence type="inferred from homology"/>
<comment type="caution">
    <text evidence="3">The sequence shown here is derived from an EMBL/GenBank/DDBJ whole genome shotgun (WGS) entry which is preliminary data.</text>
</comment>
<dbReference type="Gene3D" id="3.30.70.1060">
    <property type="entry name" value="Dimeric alpha+beta barrel"/>
    <property type="match status" value="1"/>
</dbReference>
<dbReference type="InterPro" id="IPR005545">
    <property type="entry name" value="YCII"/>
</dbReference>
<evidence type="ECO:0000259" key="2">
    <source>
        <dbReference type="Pfam" id="PF03795"/>
    </source>
</evidence>
<name>A0ABS8Z0Z0_9PSEU</name>
<evidence type="ECO:0000313" key="3">
    <source>
        <dbReference type="EMBL" id="MCE7001619.1"/>
    </source>
</evidence>
<accession>A0ABS8Z0Z0</accession>
<sequence>MSQAKMLWSDLVKYGEEQGLLGKQLFIVFSNPTNGIGPILENLDTHVEYQRKLERDGIMFAAGPLANHDLTEWDGEGIFMYRANSMAAAVELAAADPMHISGARSYTVRLWLLNEGTYSVQVYYSGGKPKIE</sequence>
<organism evidence="3 4">
    <name type="scientific">Kibdelosporangium philippinense</name>
    <dbReference type="NCBI Taxonomy" id="211113"/>
    <lineage>
        <taxon>Bacteria</taxon>
        <taxon>Bacillati</taxon>
        <taxon>Actinomycetota</taxon>
        <taxon>Actinomycetes</taxon>
        <taxon>Pseudonocardiales</taxon>
        <taxon>Pseudonocardiaceae</taxon>
        <taxon>Kibdelosporangium</taxon>
    </lineage>
</organism>
<feature type="domain" description="YCII-related" evidence="2">
    <location>
        <begin position="39"/>
        <end position="111"/>
    </location>
</feature>
<reference evidence="3 4" key="1">
    <citation type="submission" date="2021-12" db="EMBL/GenBank/DDBJ databases">
        <title>Genome sequence of Kibdelosporangium philippinense ATCC 49844.</title>
        <authorList>
            <person name="Fedorov E.A."/>
            <person name="Omeragic M."/>
            <person name="Shalygina K.F."/>
            <person name="Maclea K.S."/>
        </authorList>
    </citation>
    <scope>NUCLEOTIDE SEQUENCE [LARGE SCALE GENOMIC DNA]</scope>
    <source>
        <strain evidence="3 4">ATCC 49844</strain>
    </source>
</reference>
<comment type="similarity">
    <text evidence="1">Belongs to the YciI family.</text>
</comment>
<dbReference type="RefSeq" id="WP_233722680.1">
    <property type="nucleotide sequence ID" value="NZ_JAJVCN010000001.1"/>
</dbReference>
<dbReference type="Proteomes" id="UP001521150">
    <property type="component" value="Unassembled WGS sequence"/>
</dbReference>
<dbReference type="EMBL" id="JAJVCN010000001">
    <property type="protein sequence ID" value="MCE7001619.1"/>
    <property type="molecule type" value="Genomic_DNA"/>
</dbReference>
<dbReference type="InterPro" id="IPR011008">
    <property type="entry name" value="Dimeric_a/b-barrel"/>
</dbReference>